<protein>
    <submittedName>
        <fullName evidence="1">Uncharacterized protein</fullName>
    </submittedName>
</protein>
<dbReference type="RefSeq" id="WP_024095225.1">
    <property type="nucleotide sequence ID" value="NZ_CP019794.1"/>
</dbReference>
<dbReference type="EMBL" id="CP020557">
    <property type="protein sequence ID" value="ARF68886.1"/>
    <property type="molecule type" value="Genomic_DNA"/>
</dbReference>
<proteinExistence type="predicted"/>
<organism evidence="1 2">
    <name type="scientific">Paenibacillus larvae subsp. pulvifaciens</name>
    <dbReference type="NCBI Taxonomy" id="1477"/>
    <lineage>
        <taxon>Bacteria</taxon>
        <taxon>Bacillati</taxon>
        <taxon>Bacillota</taxon>
        <taxon>Bacilli</taxon>
        <taxon>Bacillales</taxon>
        <taxon>Paenibacillaceae</taxon>
        <taxon>Paenibacillus</taxon>
    </lineage>
</organism>
<gene>
    <name evidence="1" type="ORF">B7C51_15415</name>
</gene>
<reference evidence="1 2" key="1">
    <citation type="submission" date="2017-03" db="EMBL/GenBank/DDBJ databases">
        <title>Paenibacillus larvae genome sequencing.</title>
        <authorList>
            <person name="Dingman D.W."/>
        </authorList>
    </citation>
    <scope>NUCLEOTIDE SEQUENCE [LARGE SCALE GENOMIC DNA]</scope>
    <source>
        <strain evidence="1 2">SAG 10367</strain>
    </source>
</reference>
<dbReference type="AlphaFoldDB" id="A0A1U9YQC6"/>
<accession>A0A1U9YQC6</accession>
<sequence length="93" mass="10830">MLAFVRDVPDKADWNKFKHDYTKQTRKLVARDGLELSSLSDVISAYDRDRLIGIGYISKRKQKEEQSSAYIHVLPSYSQKDIEANVKRLLMIK</sequence>
<name>A0A1U9YQC6_9BACL</name>
<evidence type="ECO:0000313" key="1">
    <source>
        <dbReference type="EMBL" id="ARF68886.1"/>
    </source>
</evidence>
<dbReference type="GeneID" id="64217553"/>
<dbReference type="Proteomes" id="UP000192727">
    <property type="component" value="Chromosome"/>
</dbReference>
<evidence type="ECO:0000313" key="2">
    <source>
        <dbReference type="Proteomes" id="UP000192727"/>
    </source>
</evidence>